<keyword evidence="1 4" id="KW-0489">Methyltransferase</keyword>
<evidence type="ECO:0000256" key="1">
    <source>
        <dbReference type="ARBA" id="ARBA00022603"/>
    </source>
</evidence>
<comment type="caution">
    <text evidence="4">The sequence shown here is derived from an EMBL/GenBank/DDBJ whole genome shotgun (WGS) entry which is preliminary data.</text>
</comment>
<feature type="domain" description="Methyltransferase" evidence="3">
    <location>
        <begin position="44"/>
        <end position="135"/>
    </location>
</feature>
<gene>
    <name evidence="4" type="ORF">GCM10010912_24920</name>
</gene>
<dbReference type="InterPro" id="IPR029063">
    <property type="entry name" value="SAM-dependent_MTases_sf"/>
</dbReference>
<keyword evidence="2" id="KW-0808">Transferase</keyword>
<dbReference type="SUPFAM" id="SSF53335">
    <property type="entry name" value="S-adenosyl-L-methionine-dependent methyltransferases"/>
    <property type="match status" value="1"/>
</dbReference>
<dbReference type="EMBL" id="BMKR01000008">
    <property type="protein sequence ID" value="GGF78884.1"/>
    <property type="molecule type" value="Genomic_DNA"/>
</dbReference>
<dbReference type="RefSeq" id="WP_189025215.1">
    <property type="nucleotide sequence ID" value="NZ_BMKR01000008.1"/>
</dbReference>
<dbReference type="Pfam" id="PF13649">
    <property type="entry name" value="Methyltransf_25"/>
    <property type="match status" value="1"/>
</dbReference>
<protein>
    <submittedName>
        <fullName evidence="4">Methyltransferase</fullName>
    </submittedName>
</protein>
<dbReference type="Gene3D" id="3.40.50.150">
    <property type="entry name" value="Vaccinia Virus protein VP39"/>
    <property type="match status" value="1"/>
</dbReference>
<name>A0A917C9J0_9BACL</name>
<dbReference type="PANTHER" id="PTHR44942">
    <property type="entry name" value="METHYLTRANSF_11 DOMAIN-CONTAINING PROTEIN"/>
    <property type="match status" value="1"/>
</dbReference>
<dbReference type="GO" id="GO:0032259">
    <property type="term" value="P:methylation"/>
    <property type="evidence" value="ECO:0007669"/>
    <property type="project" value="UniProtKB-KW"/>
</dbReference>
<accession>A0A917C9J0</accession>
<proteinExistence type="predicted"/>
<dbReference type="CDD" id="cd02440">
    <property type="entry name" value="AdoMet_MTases"/>
    <property type="match status" value="1"/>
</dbReference>
<evidence type="ECO:0000313" key="5">
    <source>
        <dbReference type="Proteomes" id="UP000637643"/>
    </source>
</evidence>
<dbReference type="PANTHER" id="PTHR44942:SF4">
    <property type="entry name" value="METHYLTRANSFERASE TYPE 11 DOMAIN-CONTAINING PROTEIN"/>
    <property type="match status" value="1"/>
</dbReference>
<reference evidence="4" key="2">
    <citation type="submission" date="2020-09" db="EMBL/GenBank/DDBJ databases">
        <authorList>
            <person name="Sun Q."/>
            <person name="Zhou Y."/>
        </authorList>
    </citation>
    <scope>NUCLEOTIDE SEQUENCE</scope>
    <source>
        <strain evidence="4">CGMCC 1.16134</strain>
    </source>
</reference>
<dbReference type="Proteomes" id="UP000637643">
    <property type="component" value="Unassembled WGS sequence"/>
</dbReference>
<reference evidence="4" key="1">
    <citation type="journal article" date="2014" name="Int. J. Syst. Evol. Microbiol.">
        <title>Complete genome sequence of Corynebacterium casei LMG S-19264T (=DSM 44701T), isolated from a smear-ripened cheese.</title>
        <authorList>
            <consortium name="US DOE Joint Genome Institute (JGI-PGF)"/>
            <person name="Walter F."/>
            <person name="Albersmeier A."/>
            <person name="Kalinowski J."/>
            <person name="Ruckert C."/>
        </authorList>
    </citation>
    <scope>NUCLEOTIDE SEQUENCE</scope>
    <source>
        <strain evidence="4">CGMCC 1.16134</strain>
    </source>
</reference>
<dbReference type="InterPro" id="IPR051052">
    <property type="entry name" value="Diverse_substrate_MTase"/>
</dbReference>
<dbReference type="GO" id="GO:0008168">
    <property type="term" value="F:methyltransferase activity"/>
    <property type="evidence" value="ECO:0007669"/>
    <property type="project" value="UniProtKB-KW"/>
</dbReference>
<evidence type="ECO:0000256" key="2">
    <source>
        <dbReference type="ARBA" id="ARBA00022679"/>
    </source>
</evidence>
<dbReference type="AlphaFoldDB" id="A0A917C9J0"/>
<evidence type="ECO:0000259" key="3">
    <source>
        <dbReference type="Pfam" id="PF13649"/>
    </source>
</evidence>
<sequence>MNDYGAELFQGTAWYYSKYRLLYPASLIRYIIDKFSLNGEGCMLDLGCGSGQLALRFQDWFEQIVGVDTEPEMLAEANRLSIENRVDHVKWLYGKAEDLAGDWGALRLTIIAKAFHWMDREAVLEILYNTTIPNGGIAIVDNDQKQEPLTWQLKVDEVVKRWLGKERRAGSSVYVPPTERHEVLVAKSKFINVERHVLPSYVHRWSVETIIGNLYSTSYAARRFFGDQHERFEDELRTALLSLDSEGVFTEEIPVSIITAFKRVECFI</sequence>
<keyword evidence="5" id="KW-1185">Reference proteome</keyword>
<dbReference type="InterPro" id="IPR041698">
    <property type="entry name" value="Methyltransf_25"/>
</dbReference>
<evidence type="ECO:0000313" key="4">
    <source>
        <dbReference type="EMBL" id="GGF78884.1"/>
    </source>
</evidence>
<organism evidence="4 5">
    <name type="scientific">Paenibacillus albidus</name>
    <dbReference type="NCBI Taxonomy" id="2041023"/>
    <lineage>
        <taxon>Bacteria</taxon>
        <taxon>Bacillati</taxon>
        <taxon>Bacillota</taxon>
        <taxon>Bacilli</taxon>
        <taxon>Bacillales</taxon>
        <taxon>Paenibacillaceae</taxon>
        <taxon>Paenibacillus</taxon>
    </lineage>
</organism>